<dbReference type="InterPro" id="IPR010445">
    <property type="entry name" value="LapA_dom"/>
</dbReference>
<evidence type="ECO:0000256" key="4">
    <source>
        <dbReference type="ARBA" id="ARBA00023136"/>
    </source>
</evidence>
<accession>Q8D0J3</accession>
<dbReference type="GO" id="GO:0008653">
    <property type="term" value="P:lipopolysaccharide metabolic process"/>
    <property type="evidence" value="ECO:0007669"/>
    <property type="project" value="InterPro"/>
</dbReference>
<evidence type="ECO:0000256" key="5">
    <source>
        <dbReference type="HAMAP-Rule" id="MF_01948"/>
    </source>
</evidence>
<reference evidence="7 10" key="1">
    <citation type="journal article" date="2002" name="J. Bacteriol.">
        <title>Genome sequence of Yersinia pestis KIM.</title>
        <authorList>
            <person name="Deng W."/>
            <person name="Burland V."/>
            <person name="Plunkett G.III."/>
            <person name="Boutin A."/>
            <person name="Mayhew G.F."/>
            <person name="Liss P."/>
            <person name="Perna N.T."/>
            <person name="Rose D.J."/>
            <person name="Mau B."/>
            <person name="Zhou S."/>
            <person name="Schwartz D.C."/>
            <person name="Fetherston J.D."/>
            <person name="Lindler L.E."/>
            <person name="Brubaker R.R."/>
            <person name="Plana G.V."/>
            <person name="Straley S.C."/>
            <person name="McDonough K.A."/>
            <person name="Nilles M.L."/>
            <person name="Matson J.S."/>
            <person name="Blattner F.R."/>
            <person name="Perry R.D."/>
        </authorList>
    </citation>
    <scope>NUCLEOTIDE SEQUENCE [LARGE SCALE GENOMIC DNA]</scope>
    <source>
        <strain evidence="7">KIM</strain>
        <strain evidence="10">KIM10+ / Biovar Mediaevalis</strain>
    </source>
</reference>
<dbReference type="EMBL" id="AE017042">
    <property type="protein sequence ID" value="AAS62239.1"/>
    <property type="molecule type" value="Genomic_DNA"/>
</dbReference>
<comment type="similarity">
    <text evidence="5">Belongs to the LapA family.</text>
</comment>
<dbReference type="Proteomes" id="UP000002490">
    <property type="component" value="Chromosome"/>
</dbReference>
<proteinExistence type="inferred from homology"/>
<dbReference type="HOGENOM" id="CLU_160072_0_0_6"/>
<evidence type="ECO:0000313" key="8">
    <source>
        <dbReference type="EMBL" id="AAS62239.1"/>
    </source>
</evidence>
<dbReference type="GO" id="GO:0005886">
    <property type="term" value="C:plasma membrane"/>
    <property type="evidence" value="ECO:0007669"/>
    <property type="project" value="UniProtKB-SubCell"/>
</dbReference>
<dbReference type="AlphaFoldDB" id="Q8D0J3"/>
<reference evidence="8" key="2">
    <citation type="submission" date="2003-04" db="EMBL/GenBank/DDBJ databases">
        <authorList>
            <person name="Song Y."/>
            <person name="Tong Z."/>
            <person name="Wang L."/>
            <person name="Han Y."/>
            <person name="Zhang J."/>
            <person name="Pei D."/>
            <person name="Wang J."/>
            <person name="Zhou D."/>
            <person name="Han Y."/>
            <person name="Pang X."/>
            <person name="Zhai J."/>
            <person name="Chen F."/>
            <person name="Qin H."/>
            <person name="Wang J."/>
            <person name="Li S."/>
            <person name="Guo Z."/>
            <person name="Ye C."/>
            <person name="Du Z."/>
            <person name="Lin W."/>
            <person name="Wang J."/>
            <person name="Yu J."/>
            <person name="Yang H."/>
            <person name="Wang J."/>
            <person name="Huang P."/>
            <person name="Yang R."/>
        </authorList>
    </citation>
    <scope>NUCLEOTIDE SEQUENCE</scope>
    <source>
        <strain evidence="8">91001</strain>
    </source>
</reference>
<dbReference type="EMBL" id="AE009952">
    <property type="protein sequence ID" value="AAM85630.1"/>
    <property type="molecule type" value="Genomic_DNA"/>
</dbReference>
<name>Q8D0J3_YERPE</name>
<keyword evidence="2 5" id="KW-0812">Transmembrane</keyword>
<dbReference type="KEGG" id="ypm:YP_2023"/>
<evidence type="ECO:0000256" key="3">
    <source>
        <dbReference type="ARBA" id="ARBA00022989"/>
    </source>
</evidence>
<reference evidence="9" key="3">
    <citation type="journal article" date="2004" name="DNA Res.">
        <title>Complete genome sequence of Yersinia pestis strain 91001, an isolate avirulent to humans.</title>
        <authorList>
            <person name="Song Y."/>
            <person name="Tong Z."/>
            <person name="Wang J."/>
            <person name="Wang L."/>
            <person name="Guo Z."/>
            <person name="Han Y."/>
            <person name="Zhang J."/>
            <person name="Pei D."/>
            <person name="Zhou D."/>
            <person name="Qin H."/>
            <person name="Pang X."/>
            <person name="Han Y."/>
            <person name="Zhai J."/>
            <person name="Li M."/>
            <person name="Cui B."/>
            <person name="Qi Z."/>
            <person name="Jin L."/>
            <person name="Dai R."/>
            <person name="Chen F."/>
            <person name="Li S."/>
            <person name="Ye C."/>
            <person name="Du Z."/>
            <person name="Lin W."/>
            <person name="Wang J."/>
            <person name="Yu J."/>
            <person name="Yang H."/>
            <person name="Wang J."/>
            <person name="Huang P."/>
            <person name="Yang R."/>
        </authorList>
    </citation>
    <scope>NUCLEOTIDE SEQUENCE [LARGE SCALE GENOMIC DNA]</scope>
    <source>
        <strain evidence="9">91001 / Biovar Mediaevalis</strain>
    </source>
</reference>
<dbReference type="Pfam" id="PF06305">
    <property type="entry name" value="LapA_dom"/>
    <property type="match status" value="1"/>
</dbReference>
<dbReference type="KEGG" id="ypk:y2066"/>
<protein>
    <recommendedName>
        <fullName evidence="5">Lipopolysaccharide assembly protein A</fullName>
    </recommendedName>
</protein>
<keyword evidence="3 5" id="KW-1133">Transmembrane helix</keyword>
<dbReference type="Proteomes" id="UP000001019">
    <property type="component" value="Chromosome"/>
</dbReference>
<keyword evidence="1 5" id="KW-1003">Cell membrane</keyword>
<accession>Q74TV3</accession>
<dbReference type="DNASU" id="1147013"/>
<dbReference type="EnsemblBacteria" id="AAS62239">
    <property type="protein sequence ID" value="AAS62239"/>
    <property type="gene ID" value="YP_2023"/>
</dbReference>
<comment type="function">
    <text evidence="5">Involved in the assembly of lipopolysaccharide (LPS).</text>
</comment>
<dbReference type="InterPro" id="IPR032906">
    <property type="entry name" value="LapA"/>
</dbReference>
<feature type="transmembrane region" description="Helical" evidence="5">
    <location>
        <begin position="49"/>
        <end position="71"/>
    </location>
</feature>
<evidence type="ECO:0000313" key="9">
    <source>
        <dbReference type="Proteomes" id="UP000001019"/>
    </source>
</evidence>
<evidence type="ECO:0000256" key="2">
    <source>
        <dbReference type="ARBA" id="ARBA00022692"/>
    </source>
</evidence>
<dbReference type="HAMAP" id="MF_01948">
    <property type="entry name" value="LPS_assembly_LapA"/>
    <property type="match status" value="1"/>
</dbReference>
<evidence type="ECO:0000313" key="10">
    <source>
        <dbReference type="Proteomes" id="UP000002490"/>
    </source>
</evidence>
<feature type="domain" description="Lipopolysaccharide assembly protein A" evidence="6">
    <location>
        <begin position="27"/>
        <end position="90"/>
    </location>
</feature>
<sequence>MRKNVKYLLIFLLVLVVFVISVTLGANNDQLVAFNYLLAQGEYQLSTLLATLFAAGLVLGWVICGLFYLRVRISLGRAERKIKRIETQLEQPVEQSTLVSTAAVNKE</sequence>
<reference evidence="8" key="4">
    <citation type="submission" date="2016-05" db="EMBL/GenBank/DDBJ databases">
        <title>Reannotation of Yersinia pestis strain 91001 based on omics data.</title>
        <authorList>
            <person name="Yiqing M."/>
        </authorList>
    </citation>
    <scope>NUCLEOTIDE SEQUENCE</scope>
    <source>
        <strain evidence="8">91001</strain>
    </source>
</reference>
<evidence type="ECO:0000313" key="7">
    <source>
        <dbReference type="EMBL" id="AAM85630.1"/>
    </source>
</evidence>
<comment type="caution">
    <text evidence="5">Lacks conserved residue(s) required for the propagation of feature annotation.</text>
</comment>
<keyword evidence="4 5" id="KW-0472">Membrane</keyword>
<comment type="subcellular location">
    <subcellularLocation>
        <location evidence="5">Cell inner membrane</location>
        <topology evidence="5">Single-pass membrane protein</topology>
    </subcellularLocation>
</comment>
<evidence type="ECO:0000256" key="1">
    <source>
        <dbReference type="ARBA" id="ARBA00022475"/>
    </source>
</evidence>
<organism evidence="7 10">
    <name type="scientific">Yersinia pestis</name>
    <dbReference type="NCBI Taxonomy" id="632"/>
    <lineage>
        <taxon>Bacteria</taxon>
        <taxon>Pseudomonadati</taxon>
        <taxon>Pseudomonadota</taxon>
        <taxon>Gammaproteobacteria</taxon>
        <taxon>Enterobacterales</taxon>
        <taxon>Yersiniaceae</taxon>
        <taxon>Yersinia</taxon>
    </lineage>
</organism>
<keyword evidence="5" id="KW-0997">Cell inner membrane</keyword>
<evidence type="ECO:0000259" key="6">
    <source>
        <dbReference type="Pfam" id="PF06305"/>
    </source>
</evidence>
<gene>
    <name evidence="5" type="primary">lapA</name>
    <name evidence="7" type="ordered locus">y2066</name>
    <name evidence="8" type="ordered locus">YP_2023</name>
</gene>